<dbReference type="Gene3D" id="1.20.1250.20">
    <property type="entry name" value="MFS general substrate transporter like domains"/>
    <property type="match status" value="2"/>
</dbReference>
<name>A0A931H6A8_9BURK</name>
<comment type="caution">
    <text evidence="6">The sequence shown here is derived from an EMBL/GenBank/DDBJ whole genome shotgun (WGS) entry which is preliminary data.</text>
</comment>
<dbReference type="PROSITE" id="PS50850">
    <property type="entry name" value="MFS"/>
    <property type="match status" value="1"/>
</dbReference>
<feature type="transmembrane region" description="Helical" evidence="4">
    <location>
        <begin position="37"/>
        <end position="59"/>
    </location>
</feature>
<dbReference type="AlphaFoldDB" id="A0A931H6A8"/>
<evidence type="ECO:0000313" key="7">
    <source>
        <dbReference type="Proteomes" id="UP000651050"/>
    </source>
</evidence>
<evidence type="ECO:0000256" key="1">
    <source>
        <dbReference type="ARBA" id="ARBA00022692"/>
    </source>
</evidence>
<evidence type="ECO:0000313" key="6">
    <source>
        <dbReference type="EMBL" id="MBG9389444.1"/>
    </source>
</evidence>
<feature type="transmembrane region" description="Helical" evidence="4">
    <location>
        <begin position="99"/>
        <end position="117"/>
    </location>
</feature>
<feature type="transmembrane region" description="Helical" evidence="4">
    <location>
        <begin position="240"/>
        <end position="257"/>
    </location>
</feature>
<reference evidence="6" key="1">
    <citation type="submission" date="2020-11" db="EMBL/GenBank/DDBJ databases">
        <title>Bacterial whole genome sequence for Caenimonas sp. DR4.4.</title>
        <authorList>
            <person name="Le V."/>
            <person name="Ko S.-R."/>
            <person name="Ahn C.-Y."/>
            <person name="Oh H.-M."/>
        </authorList>
    </citation>
    <scope>NUCLEOTIDE SEQUENCE</scope>
    <source>
        <strain evidence="6">DR4.4</strain>
    </source>
</reference>
<dbReference type="PANTHER" id="PTHR11360:SF284">
    <property type="entry name" value="EG:103B4.3 PROTEIN-RELATED"/>
    <property type="match status" value="1"/>
</dbReference>
<feature type="transmembrane region" description="Helical" evidence="4">
    <location>
        <begin position="325"/>
        <end position="345"/>
    </location>
</feature>
<feature type="transmembrane region" description="Helical" evidence="4">
    <location>
        <begin position="390"/>
        <end position="408"/>
    </location>
</feature>
<feature type="transmembrane region" description="Helical" evidence="4">
    <location>
        <begin position="269"/>
        <end position="293"/>
    </location>
</feature>
<dbReference type="PANTHER" id="PTHR11360">
    <property type="entry name" value="MONOCARBOXYLATE TRANSPORTER"/>
    <property type="match status" value="1"/>
</dbReference>
<feature type="transmembrane region" description="Helical" evidence="4">
    <location>
        <begin position="65"/>
        <end position="87"/>
    </location>
</feature>
<feature type="transmembrane region" description="Helical" evidence="4">
    <location>
        <begin position="357"/>
        <end position="378"/>
    </location>
</feature>
<sequence length="412" mass="40829">MQHTTTTAGPLMALPPPAASIAPPTSAAPVAFGAARVTLAAAGLMALAMGGRSAIGLFVSPLNSWSGLGLANLSLALAIGQLAVGVTQPLLGAIADRFGAARVVAAGALLLALSTALPAATGIAALIAASLIITSVAASAVGSNGLLLGEVNRAVPAGLAGVAVGIVGAGGSAGQLLIGPTMQWTIHAHGWRAALVVLAAASLVALPLAFALRRGGSAASASHGAPIADALGQWSFWRPALSFGLCGFHVAFLNVHMPGVIERCGLPSFLAGTWLAISAAANIAGSIAIGLAMKRHNAQGLLAAVYCVRAAGIALLLLLPVSSEAMLAFGVLMGASTMATVPPTAQLIAREHGVARLGTLLGIVMVVHQLGSFAGIWLGGWAAEATGSDALLWGIDLPLCLVAALIVMPRRR</sequence>
<dbReference type="EMBL" id="JADWYS010000001">
    <property type="protein sequence ID" value="MBG9389444.1"/>
    <property type="molecule type" value="Genomic_DNA"/>
</dbReference>
<accession>A0A931H6A8</accession>
<dbReference type="InterPro" id="IPR020846">
    <property type="entry name" value="MFS_dom"/>
</dbReference>
<evidence type="ECO:0000259" key="5">
    <source>
        <dbReference type="PROSITE" id="PS50850"/>
    </source>
</evidence>
<feature type="transmembrane region" description="Helical" evidence="4">
    <location>
        <begin position="123"/>
        <end position="142"/>
    </location>
</feature>
<evidence type="ECO:0000256" key="2">
    <source>
        <dbReference type="ARBA" id="ARBA00022989"/>
    </source>
</evidence>
<feature type="transmembrane region" description="Helical" evidence="4">
    <location>
        <begin position="190"/>
        <end position="212"/>
    </location>
</feature>
<protein>
    <submittedName>
        <fullName evidence="6">MFS transporter</fullName>
    </submittedName>
</protein>
<dbReference type="RefSeq" id="WP_196987242.1">
    <property type="nucleotide sequence ID" value="NZ_JADWYS010000001.1"/>
</dbReference>
<evidence type="ECO:0000256" key="3">
    <source>
        <dbReference type="ARBA" id="ARBA00023136"/>
    </source>
</evidence>
<organism evidence="6 7">
    <name type="scientific">Caenimonas aquaedulcis</name>
    <dbReference type="NCBI Taxonomy" id="2793270"/>
    <lineage>
        <taxon>Bacteria</taxon>
        <taxon>Pseudomonadati</taxon>
        <taxon>Pseudomonadota</taxon>
        <taxon>Betaproteobacteria</taxon>
        <taxon>Burkholderiales</taxon>
        <taxon>Comamonadaceae</taxon>
        <taxon>Caenimonas</taxon>
    </lineage>
</organism>
<keyword evidence="2 4" id="KW-1133">Transmembrane helix</keyword>
<gene>
    <name evidence="6" type="ORF">I5803_15540</name>
</gene>
<proteinExistence type="predicted"/>
<dbReference type="Pfam" id="PF07690">
    <property type="entry name" value="MFS_1"/>
    <property type="match status" value="1"/>
</dbReference>
<keyword evidence="1 4" id="KW-0812">Transmembrane</keyword>
<dbReference type="InterPro" id="IPR036259">
    <property type="entry name" value="MFS_trans_sf"/>
</dbReference>
<dbReference type="Proteomes" id="UP000651050">
    <property type="component" value="Unassembled WGS sequence"/>
</dbReference>
<dbReference type="InterPro" id="IPR011701">
    <property type="entry name" value="MFS"/>
</dbReference>
<feature type="transmembrane region" description="Helical" evidence="4">
    <location>
        <begin position="154"/>
        <end position="178"/>
    </location>
</feature>
<dbReference type="InterPro" id="IPR050327">
    <property type="entry name" value="Proton-linked_MCT"/>
</dbReference>
<dbReference type="GO" id="GO:0022857">
    <property type="term" value="F:transmembrane transporter activity"/>
    <property type="evidence" value="ECO:0007669"/>
    <property type="project" value="InterPro"/>
</dbReference>
<feature type="transmembrane region" description="Helical" evidence="4">
    <location>
        <begin position="300"/>
        <end position="319"/>
    </location>
</feature>
<keyword evidence="7" id="KW-1185">Reference proteome</keyword>
<feature type="domain" description="Major facilitator superfamily (MFS) profile" evidence="5">
    <location>
        <begin position="37"/>
        <end position="412"/>
    </location>
</feature>
<keyword evidence="3 4" id="KW-0472">Membrane</keyword>
<dbReference type="SUPFAM" id="SSF103473">
    <property type="entry name" value="MFS general substrate transporter"/>
    <property type="match status" value="1"/>
</dbReference>
<evidence type="ECO:0000256" key="4">
    <source>
        <dbReference type="SAM" id="Phobius"/>
    </source>
</evidence>